<feature type="region of interest" description="Disordered" evidence="1">
    <location>
        <begin position="46"/>
        <end position="66"/>
    </location>
</feature>
<name>A0A1I2C8H2_9ACTN</name>
<dbReference type="AlphaFoldDB" id="A0A1I2C8H2"/>
<sequence length="125" mass="13145">MGDGNGDGMVLHIHTTDLKRAAPDFHEGAKNLSKALTTLVTTLDSLGKPWGDDKQGKEFGDAYPPQQKKMESAAGTLVLGLVSIHEAMNDLADDTVDNDQLIAGMFTEVKTGGTDKAGSDGSGER</sequence>
<accession>A0A1I2C8H2</accession>
<protein>
    <recommendedName>
        <fullName evidence="4">Proteins of 100 residues with WXG</fullName>
    </recommendedName>
</protein>
<dbReference type="EMBL" id="FONR01000002">
    <property type="protein sequence ID" value="SFE64462.1"/>
    <property type="molecule type" value="Genomic_DNA"/>
</dbReference>
<dbReference type="OrthoDB" id="3284120at2"/>
<evidence type="ECO:0000313" key="2">
    <source>
        <dbReference type="EMBL" id="SFE64462.1"/>
    </source>
</evidence>
<evidence type="ECO:0008006" key="4">
    <source>
        <dbReference type="Google" id="ProtNLM"/>
    </source>
</evidence>
<dbReference type="SUPFAM" id="SSF140453">
    <property type="entry name" value="EsxAB dimer-like"/>
    <property type="match status" value="1"/>
</dbReference>
<evidence type="ECO:0000256" key="1">
    <source>
        <dbReference type="SAM" id="MobiDB-lite"/>
    </source>
</evidence>
<organism evidence="2 3">
    <name type="scientific">Streptomyces mirabilis</name>
    <dbReference type="NCBI Taxonomy" id="68239"/>
    <lineage>
        <taxon>Bacteria</taxon>
        <taxon>Bacillati</taxon>
        <taxon>Actinomycetota</taxon>
        <taxon>Actinomycetes</taxon>
        <taxon>Kitasatosporales</taxon>
        <taxon>Streptomycetaceae</taxon>
        <taxon>Streptomyces</taxon>
    </lineage>
</organism>
<dbReference type="RefSeq" id="WP_075026178.1">
    <property type="nucleotide sequence ID" value="NZ_FONR01000002.1"/>
</dbReference>
<dbReference type="Gene3D" id="1.10.287.1060">
    <property type="entry name" value="ESAT-6-like"/>
    <property type="match status" value="1"/>
</dbReference>
<feature type="compositionally biased region" description="Basic and acidic residues" evidence="1">
    <location>
        <begin position="50"/>
        <end position="60"/>
    </location>
</feature>
<gene>
    <name evidence="2" type="ORF">SAMN02787118_102109</name>
</gene>
<evidence type="ECO:0000313" key="3">
    <source>
        <dbReference type="Proteomes" id="UP000181942"/>
    </source>
</evidence>
<proteinExistence type="predicted"/>
<dbReference type="InterPro" id="IPR036689">
    <property type="entry name" value="ESAT-6-like_sf"/>
</dbReference>
<reference evidence="2 3" key="1">
    <citation type="submission" date="2016-10" db="EMBL/GenBank/DDBJ databases">
        <authorList>
            <person name="de Groot N.N."/>
        </authorList>
    </citation>
    <scope>NUCLEOTIDE SEQUENCE [LARGE SCALE GENOMIC DNA]</scope>
    <source>
        <strain evidence="2 3">OK461</strain>
    </source>
</reference>
<dbReference type="Proteomes" id="UP000181942">
    <property type="component" value="Unassembled WGS sequence"/>
</dbReference>